<dbReference type="Proteomes" id="UP000264071">
    <property type="component" value="Unassembled WGS sequence"/>
</dbReference>
<dbReference type="InterPro" id="IPR008331">
    <property type="entry name" value="Ferritin_DPS_dom"/>
</dbReference>
<dbReference type="PROSITE" id="PS00818">
    <property type="entry name" value="DPS_1"/>
    <property type="match status" value="1"/>
</dbReference>
<dbReference type="GO" id="GO:0016722">
    <property type="term" value="F:oxidoreductase activity, acting on metal ions"/>
    <property type="evidence" value="ECO:0007669"/>
    <property type="project" value="InterPro"/>
</dbReference>
<dbReference type="EMBL" id="DPIY01000006">
    <property type="protein sequence ID" value="HCT57075.1"/>
    <property type="molecule type" value="Genomic_DNA"/>
</dbReference>
<evidence type="ECO:0000313" key="4">
    <source>
        <dbReference type="EMBL" id="HCT57075.1"/>
    </source>
</evidence>
<feature type="domain" description="Ferritin/DPS" evidence="3">
    <location>
        <begin position="27"/>
        <end position="166"/>
    </location>
</feature>
<dbReference type="PANTHER" id="PTHR42932:SF3">
    <property type="entry name" value="DNA PROTECTION DURING STARVATION PROTEIN"/>
    <property type="match status" value="1"/>
</dbReference>
<dbReference type="InterPro" id="IPR002177">
    <property type="entry name" value="DPS_DNA-bd"/>
</dbReference>
<sequence length="168" mass="18389">MAKTAPKTPFPTRVDLSADIRMAMGVLLNQRLADFLDLERQAKHAHWNVKGIHFEQLHELFDDVAALAVKWSDDLAERAVQLGCVAEGSVQTVAERSKLPACPMNVETPTQWVIVVADALAACANAAREDIDTADDAGDAITADLLTRITGEADKQLWFVEAHLEKQS</sequence>
<evidence type="ECO:0000313" key="5">
    <source>
        <dbReference type="Proteomes" id="UP000264071"/>
    </source>
</evidence>
<evidence type="ECO:0000259" key="3">
    <source>
        <dbReference type="Pfam" id="PF00210"/>
    </source>
</evidence>
<dbReference type="CDD" id="cd01043">
    <property type="entry name" value="DPS"/>
    <property type="match status" value="1"/>
</dbReference>
<dbReference type="PRINTS" id="PR01346">
    <property type="entry name" value="HELNAPAPROT"/>
</dbReference>
<name>A0A3D4V7L2_9BACT</name>
<dbReference type="PANTHER" id="PTHR42932">
    <property type="entry name" value="GENERAL STRESS PROTEIN 20U"/>
    <property type="match status" value="1"/>
</dbReference>
<evidence type="ECO:0000256" key="2">
    <source>
        <dbReference type="RuleBase" id="RU003875"/>
    </source>
</evidence>
<dbReference type="InterPro" id="IPR009078">
    <property type="entry name" value="Ferritin-like_SF"/>
</dbReference>
<dbReference type="NCBIfam" id="NF006975">
    <property type="entry name" value="PRK09448.1"/>
    <property type="match status" value="1"/>
</dbReference>
<protein>
    <submittedName>
        <fullName evidence="4">DNA starvation/stationary phase protection protein Dps</fullName>
    </submittedName>
</protein>
<proteinExistence type="inferred from homology"/>
<comment type="caution">
    <text evidence="4">The sequence shown here is derived from an EMBL/GenBank/DDBJ whole genome shotgun (WGS) entry which is preliminary data.</text>
</comment>
<dbReference type="InterPro" id="IPR012347">
    <property type="entry name" value="Ferritin-like"/>
</dbReference>
<gene>
    <name evidence="4" type="ORF">DGD08_07650</name>
</gene>
<dbReference type="AlphaFoldDB" id="A0A3D4V7L2"/>
<organism evidence="4 5">
    <name type="scientific">Gemmatimonas aurantiaca</name>
    <dbReference type="NCBI Taxonomy" id="173480"/>
    <lineage>
        <taxon>Bacteria</taxon>
        <taxon>Pseudomonadati</taxon>
        <taxon>Gemmatimonadota</taxon>
        <taxon>Gemmatimonadia</taxon>
        <taxon>Gemmatimonadales</taxon>
        <taxon>Gemmatimonadaceae</taxon>
        <taxon>Gemmatimonas</taxon>
    </lineage>
</organism>
<reference evidence="4 5" key="1">
    <citation type="journal article" date="2018" name="Nat. Biotechnol.">
        <title>A standardized bacterial taxonomy based on genome phylogeny substantially revises the tree of life.</title>
        <authorList>
            <person name="Parks D.H."/>
            <person name="Chuvochina M."/>
            <person name="Waite D.W."/>
            <person name="Rinke C."/>
            <person name="Skarshewski A."/>
            <person name="Chaumeil P.A."/>
            <person name="Hugenholtz P."/>
        </authorList>
    </citation>
    <scope>NUCLEOTIDE SEQUENCE [LARGE SCALE GENOMIC DNA]</scope>
    <source>
        <strain evidence="4">UBA8844</strain>
    </source>
</reference>
<dbReference type="Pfam" id="PF00210">
    <property type="entry name" value="Ferritin"/>
    <property type="match status" value="1"/>
</dbReference>
<dbReference type="InterPro" id="IPR023188">
    <property type="entry name" value="DPS_DNA-bd_CS"/>
</dbReference>
<comment type="similarity">
    <text evidence="1 2">Belongs to the Dps family.</text>
</comment>
<dbReference type="OMA" id="WDDYSIG"/>
<dbReference type="GO" id="GO:0008199">
    <property type="term" value="F:ferric iron binding"/>
    <property type="evidence" value="ECO:0007669"/>
    <property type="project" value="InterPro"/>
</dbReference>
<evidence type="ECO:0000256" key="1">
    <source>
        <dbReference type="ARBA" id="ARBA00009497"/>
    </source>
</evidence>
<dbReference type="Gene3D" id="1.20.1260.10">
    <property type="match status" value="1"/>
</dbReference>
<dbReference type="SUPFAM" id="SSF47240">
    <property type="entry name" value="Ferritin-like"/>
    <property type="match status" value="1"/>
</dbReference>
<dbReference type="PIRSF" id="PIRSF005900">
    <property type="entry name" value="Dps"/>
    <property type="match status" value="1"/>
</dbReference>
<accession>A0A3D4V7L2</accession>